<dbReference type="SMART" id="SM00324">
    <property type="entry name" value="RhoGAP"/>
    <property type="match status" value="1"/>
</dbReference>
<dbReference type="PROSITE" id="PS50238">
    <property type="entry name" value="RHOGAP"/>
    <property type="match status" value="1"/>
</dbReference>
<evidence type="ECO:0000256" key="1">
    <source>
        <dbReference type="SAM" id="MobiDB-lite"/>
    </source>
</evidence>
<feature type="compositionally biased region" description="Polar residues" evidence="1">
    <location>
        <begin position="455"/>
        <end position="466"/>
    </location>
</feature>
<feature type="compositionally biased region" description="Low complexity" evidence="1">
    <location>
        <begin position="428"/>
        <end position="440"/>
    </location>
</feature>
<feature type="domain" description="Rho-GAP" evidence="2">
    <location>
        <begin position="111"/>
        <end position="326"/>
    </location>
</feature>
<name>A0A1E4T3T3_9ASCO</name>
<dbReference type="OrthoDB" id="3196451at2759"/>
<evidence type="ECO:0000259" key="2">
    <source>
        <dbReference type="PROSITE" id="PS50238"/>
    </source>
</evidence>
<accession>A0A1E4T3T3</accession>
<protein>
    <recommendedName>
        <fullName evidence="2">Rho-GAP domain-containing protein</fullName>
    </recommendedName>
</protein>
<feature type="compositionally biased region" description="Low complexity" evidence="1">
    <location>
        <begin position="467"/>
        <end position="498"/>
    </location>
</feature>
<reference evidence="4" key="1">
    <citation type="submission" date="2016-04" db="EMBL/GenBank/DDBJ databases">
        <title>Comparative genomics of biotechnologically important yeasts.</title>
        <authorList>
            <consortium name="DOE Joint Genome Institute"/>
            <person name="Riley R."/>
            <person name="Haridas S."/>
            <person name="Wolfe K.H."/>
            <person name="Lopes M.R."/>
            <person name="Hittinger C.T."/>
            <person name="Goker M."/>
            <person name="Salamov A."/>
            <person name="Wisecaver J."/>
            <person name="Long T.M."/>
            <person name="Aerts A.L."/>
            <person name="Barry K."/>
            <person name="Choi C."/>
            <person name="Clum A."/>
            <person name="Coughlan A.Y."/>
            <person name="Deshpande S."/>
            <person name="Douglass A.P."/>
            <person name="Hanson S.J."/>
            <person name="Klenk H.-P."/>
            <person name="Labutti K."/>
            <person name="Lapidus A."/>
            <person name="Lindquist E."/>
            <person name="Lipzen A."/>
            <person name="Meier-Kolthoff J.P."/>
            <person name="Ohm R.A."/>
            <person name="Otillar R.P."/>
            <person name="Pangilinan J."/>
            <person name="Peng Y."/>
            <person name="Rokas A."/>
            <person name="Rosa C.A."/>
            <person name="Scheuner C."/>
            <person name="Sibirny A.A."/>
            <person name="Slot J.C."/>
            <person name="Stielow J.B."/>
            <person name="Sun H."/>
            <person name="Kurtzman C.P."/>
            <person name="Blackwell M."/>
            <person name="Grigoriev I.V."/>
            <person name="Jeffries T.W."/>
        </authorList>
    </citation>
    <scope>NUCLEOTIDE SEQUENCE [LARGE SCALE GENOMIC DNA]</scope>
    <source>
        <strain evidence="4">NRRL YB-2248</strain>
    </source>
</reference>
<dbReference type="SUPFAM" id="SSF48350">
    <property type="entry name" value="GTPase activation domain, GAP"/>
    <property type="match status" value="1"/>
</dbReference>
<dbReference type="InterPro" id="IPR008936">
    <property type="entry name" value="Rho_GTPase_activation_prot"/>
</dbReference>
<keyword evidence="4" id="KW-1185">Reference proteome</keyword>
<proteinExistence type="predicted"/>
<dbReference type="AlphaFoldDB" id="A0A1E4T3T3"/>
<feature type="region of interest" description="Disordered" evidence="1">
    <location>
        <begin position="422"/>
        <end position="498"/>
    </location>
</feature>
<dbReference type="GO" id="GO:0007264">
    <property type="term" value="P:small GTPase-mediated signal transduction"/>
    <property type="evidence" value="ECO:0007669"/>
    <property type="project" value="TreeGrafter"/>
</dbReference>
<dbReference type="GO" id="GO:0005096">
    <property type="term" value="F:GTPase activator activity"/>
    <property type="evidence" value="ECO:0007669"/>
    <property type="project" value="TreeGrafter"/>
</dbReference>
<dbReference type="EMBL" id="KV453850">
    <property type="protein sequence ID" value="ODV86417.1"/>
    <property type="molecule type" value="Genomic_DNA"/>
</dbReference>
<sequence length="662" mass="72615">MSTKLQSSSPDPIHTETMTSVTNTTAPSKKPIFRSLTGEKTLRKLSISSPALKVDTAVVSEPIYHNPNASSSSLKRNSMTLSPSMLNLGTPSWSVSSYNLDNELRKNHVRVTIQETELIIPTLVHKCCSFISDREPVEGIFRINGALKKIKKIELKIKEQGVSDFEFSECNLSDVLKNDTMIEDVHANSYDAAMVLKRWLLDLENGLITTDVNEQLKREYKFNEPNGYSALSQLPIENIHLFIYLLHFLNNLSKDSIVEITKMTPSNISKIFQLSFFKTDDLTCSNPLVSANSFNNTVGSTDDLLENYKINEQILKAWIESYSLIYDSLKDAIISKKATIEDLLLQPITVKESQQPIEELRNPKLRNRSTSSEDKQSRRKSMFGYRTISNAMSSRALSQGSASVISTPAIEVVDRRVLSDTAASARPQSMMMQSSSTSTSEPTKLTRSKRKSFGWFNSNSSAPSLVSESTTNASKSKNTKTYGSLSTPTSTTTTSSGGYISRPLSYSVDDLRTKNISTDTLVYTSTRNVSGNSDLSLADAKLVTTADTELDGELNALADSTLTEEPDNNYMTSSCKAGSSPVVEFLPTYEQATKGDASVPKSYNGAKSHITSDVSGLSSAASPVTTAVAIPTSSVVNTPIQKKSNRLSKMFSVTFGLSKMAH</sequence>
<feature type="region of interest" description="Disordered" evidence="1">
    <location>
        <begin position="355"/>
        <end position="385"/>
    </location>
</feature>
<dbReference type="PANTHER" id="PTHR45808">
    <property type="entry name" value="RHO GTPASE-ACTIVATING PROTEIN 68F"/>
    <property type="match status" value="1"/>
</dbReference>
<dbReference type="Gene3D" id="1.10.555.10">
    <property type="entry name" value="Rho GTPase activation protein"/>
    <property type="match status" value="1"/>
</dbReference>
<dbReference type="GO" id="GO:0005737">
    <property type="term" value="C:cytoplasm"/>
    <property type="evidence" value="ECO:0007669"/>
    <property type="project" value="TreeGrafter"/>
</dbReference>
<dbReference type="PANTHER" id="PTHR45808:SF2">
    <property type="entry name" value="RHO GTPASE-ACTIVATING PROTEIN 68F"/>
    <property type="match status" value="1"/>
</dbReference>
<dbReference type="STRING" id="983967.A0A1E4T3T3"/>
<dbReference type="InterPro" id="IPR000198">
    <property type="entry name" value="RhoGAP_dom"/>
</dbReference>
<gene>
    <name evidence="3" type="ORF">CANARDRAFT_27629</name>
</gene>
<dbReference type="Pfam" id="PF00620">
    <property type="entry name" value="RhoGAP"/>
    <property type="match status" value="1"/>
</dbReference>
<organism evidence="3 4">
    <name type="scientific">[Candida] arabinofermentans NRRL YB-2248</name>
    <dbReference type="NCBI Taxonomy" id="983967"/>
    <lineage>
        <taxon>Eukaryota</taxon>
        <taxon>Fungi</taxon>
        <taxon>Dikarya</taxon>
        <taxon>Ascomycota</taxon>
        <taxon>Saccharomycotina</taxon>
        <taxon>Pichiomycetes</taxon>
        <taxon>Pichiales</taxon>
        <taxon>Pichiaceae</taxon>
        <taxon>Ogataea</taxon>
        <taxon>Ogataea/Candida clade</taxon>
    </lineage>
</organism>
<dbReference type="Proteomes" id="UP000094801">
    <property type="component" value="Unassembled WGS sequence"/>
</dbReference>
<feature type="compositionally biased region" description="Polar residues" evidence="1">
    <location>
        <begin position="1"/>
        <end position="27"/>
    </location>
</feature>
<evidence type="ECO:0000313" key="4">
    <source>
        <dbReference type="Proteomes" id="UP000094801"/>
    </source>
</evidence>
<dbReference type="CDD" id="cd00159">
    <property type="entry name" value="RhoGAP"/>
    <property type="match status" value="1"/>
</dbReference>
<evidence type="ECO:0000313" key="3">
    <source>
        <dbReference type="EMBL" id="ODV86417.1"/>
    </source>
</evidence>
<feature type="region of interest" description="Disordered" evidence="1">
    <location>
        <begin position="1"/>
        <end position="31"/>
    </location>
</feature>